<dbReference type="KEGG" id="scj:SCANT_v1c10110"/>
<dbReference type="PATRIC" id="fig|362837.3.peg.1029"/>
<dbReference type="STRING" id="362837.SCANT_v1c10110"/>
<keyword evidence="3" id="KW-0413">Isomerase</keyword>
<organism evidence="3 4">
    <name type="scientific">Spiroplasma cantharicola</name>
    <dbReference type="NCBI Taxonomy" id="362837"/>
    <lineage>
        <taxon>Bacteria</taxon>
        <taxon>Bacillati</taxon>
        <taxon>Mycoplasmatota</taxon>
        <taxon>Mollicutes</taxon>
        <taxon>Entomoplasmatales</taxon>
        <taxon>Spiroplasmataceae</taxon>
        <taxon>Spiroplasma</taxon>
    </lineage>
</organism>
<keyword evidence="1" id="KW-0677">Repeat</keyword>
<accession>A0A0M4JXN8</accession>
<dbReference type="Proteomes" id="UP000063919">
    <property type="component" value="Chromosome"/>
</dbReference>
<evidence type="ECO:0000259" key="2">
    <source>
        <dbReference type="PROSITE" id="PS51464"/>
    </source>
</evidence>
<dbReference type="Gene3D" id="3.40.50.10490">
    <property type="entry name" value="Glucose-6-phosphate isomerase like protein, domain 1"/>
    <property type="match status" value="2"/>
</dbReference>
<proteinExistence type="predicted"/>
<dbReference type="GO" id="GO:1901135">
    <property type="term" value="P:carbohydrate derivative metabolic process"/>
    <property type="evidence" value="ECO:0007669"/>
    <property type="project" value="InterPro"/>
</dbReference>
<feature type="domain" description="SIS" evidence="2">
    <location>
        <begin position="40"/>
        <end position="188"/>
    </location>
</feature>
<reference evidence="3 4" key="1">
    <citation type="journal article" date="2015" name="Genome Announc.">
        <title>Complete Genome Sequence of Spiroplasma cantharicola CC-1T (DSM 21588), a Bacterium Isolated from Soldier Beetle (Cantharis carolinus).</title>
        <authorList>
            <person name="Lo W.S."/>
            <person name="Liu P.Y."/>
            <person name="Kuo C.H."/>
        </authorList>
    </citation>
    <scope>NUCLEOTIDE SEQUENCE [LARGE SCALE GENOMIC DNA]</scope>
    <source>
        <strain evidence="3 4">CC-1</strain>
    </source>
</reference>
<keyword evidence="4" id="KW-1185">Reference proteome</keyword>
<dbReference type="RefSeq" id="WP_053946655.1">
    <property type="nucleotide sequence ID" value="NZ_CP012622.1"/>
</dbReference>
<dbReference type="AlphaFoldDB" id="A0A0M4JXN8"/>
<gene>
    <name evidence="3" type="primary">agaS</name>
    <name evidence="3" type="ORF">SCANT_v1c10110</name>
</gene>
<evidence type="ECO:0000256" key="1">
    <source>
        <dbReference type="ARBA" id="ARBA00022737"/>
    </source>
</evidence>
<dbReference type="GO" id="GO:0097367">
    <property type="term" value="F:carbohydrate derivative binding"/>
    <property type="evidence" value="ECO:0007669"/>
    <property type="project" value="InterPro"/>
</dbReference>
<sequence length="377" mass="42717">MNKTFSKEKFNTVKEILQQSVIWKKIEKNIDKNIKNLMSHLESFKDYKIIFSGAGTSEFIGQALAPYFYKKGLNVFSIATTDIVANPLNFLKKEEKTVIISFARSGNSPESIATFNIANKLIDQVYHLIITCNKDGQLVKLASTNKNTQIFLLPNEANDKGFAMTSSYSGMTFSAFLILDLLLKNNNKSSIEKLCNDFDKSLKLIEENIEKIELQENDRVVYLGSSEFKGFSNEASLKLLELTQGKIPCFYNGVLAFRHGPKSILNKNTTVIIFMSKDNYSRKYEIDLLKEIALEKVVKNLVVLDNTECSEVKKYASIYLNFENQNLNEIFIGLNYILFAQILSLITSIKLNINPDNPCPSGEVNRVVKGVIIHELH</sequence>
<dbReference type="OrthoDB" id="9779207at2"/>
<dbReference type="InterPro" id="IPR001347">
    <property type="entry name" value="SIS_dom"/>
</dbReference>
<dbReference type="PANTHER" id="PTHR10937">
    <property type="entry name" value="GLUCOSAMINE--FRUCTOSE-6-PHOSPHATE AMINOTRANSFERASE, ISOMERIZING"/>
    <property type="match status" value="1"/>
</dbReference>
<dbReference type="Pfam" id="PF01380">
    <property type="entry name" value="SIS"/>
    <property type="match status" value="1"/>
</dbReference>
<name>A0A0M4JXN8_9MOLU</name>
<dbReference type="SUPFAM" id="SSF53697">
    <property type="entry name" value="SIS domain"/>
    <property type="match status" value="1"/>
</dbReference>
<dbReference type="GO" id="GO:0016853">
    <property type="term" value="F:isomerase activity"/>
    <property type="evidence" value="ECO:0007669"/>
    <property type="project" value="UniProtKB-KW"/>
</dbReference>
<dbReference type="InterPro" id="IPR046348">
    <property type="entry name" value="SIS_dom_sf"/>
</dbReference>
<dbReference type="InterPro" id="IPR035466">
    <property type="entry name" value="GlmS/AgaS_SIS"/>
</dbReference>
<protein>
    <submittedName>
        <fullName evidence="3">Tagatose-6-phosphate ketose/aldose isomerase</fullName>
    </submittedName>
</protein>
<dbReference type="PANTHER" id="PTHR10937:SF4">
    <property type="entry name" value="GLUCOSAMINE-6-PHOSPHATE DEAMINASE"/>
    <property type="match status" value="1"/>
</dbReference>
<dbReference type="CDD" id="cd05008">
    <property type="entry name" value="SIS_GlmS_GlmD_1"/>
    <property type="match status" value="1"/>
</dbReference>
<evidence type="ECO:0000313" key="3">
    <source>
        <dbReference type="EMBL" id="ALD66917.1"/>
    </source>
</evidence>
<dbReference type="PROSITE" id="PS51464">
    <property type="entry name" value="SIS"/>
    <property type="match status" value="2"/>
</dbReference>
<evidence type="ECO:0000313" key="4">
    <source>
        <dbReference type="Proteomes" id="UP000063919"/>
    </source>
</evidence>
<dbReference type="EMBL" id="CP012622">
    <property type="protein sequence ID" value="ALD66917.1"/>
    <property type="molecule type" value="Genomic_DNA"/>
</dbReference>
<feature type="domain" description="SIS" evidence="2">
    <location>
        <begin position="205"/>
        <end position="358"/>
    </location>
</feature>